<protein>
    <recommendedName>
        <fullName evidence="3">Leucyl aminopeptidase</fullName>
    </recommendedName>
</protein>
<reference evidence="1 2" key="1">
    <citation type="journal article" date="2020" name="ISME J.">
        <title>Comparative genomics reveals insights into cyanobacterial evolution and habitat adaptation.</title>
        <authorList>
            <person name="Chen M.Y."/>
            <person name="Teng W.K."/>
            <person name="Zhao L."/>
            <person name="Hu C.X."/>
            <person name="Zhou Y.K."/>
            <person name="Han B.P."/>
            <person name="Song L.R."/>
            <person name="Shu W.S."/>
        </authorList>
    </citation>
    <scope>NUCLEOTIDE SEQUENCE [LARGE SCALE GENOMIC DNA]</scope>
    <source>
        <strain evidence="1 2">FACHB-119</strain>
    </source>
</reference>
<evidence type="ECO:0000313" key="2">
    <source>
        <dbReference type="Proteomes" id="UP000661112"/>
    </source>
</evidence>
<name>A0ABR8D5Q9_9NOST</name>
<comment type="caution">
    <text evidence="1">The sequence shown here is derived from an EMBL/GenBank/DDBJ whole genome shotgun (WGS) entry which is preliminary data.</text>
</comment>
<gene>
    <name evidence="1" type="ORF">H6G83_13355</name>
</gene>
<accession>A0ABR8D5Q9</accession>
<organism evidence="1 2">
    <name type="scientific">Anabaena azotica FACHB-119</name>
    <dbReference type="NCBI Taxonomy" id="947527"/>
    <lineage>
        <taxon>Bacteria</taxon>
        <taxon>Bacillati</taxon>
        <taxon>Cyanobacteriota</taxon>
        <taxon>Cyanophyceae</taxon>
        <taxon>Nostocales</taxon>
        <taxon>Nostocaceae</taxon>
        <taxon>Anabaena</taxon>
        <taxon>Anabaena azotica</taxon>
    </lineage>
</organism>
<dbReference type="EMBL" id="JACJSG010000016">
    <property type="protein sequence ID" value="MBD2501577.1"/>
    <property type="molecule type" value="Genomic_DNA"/>
</dbReference>
<evidence type="ECO:0008006" key="3">
    <source>
        <dbReference type="Google" id="ProtNLM"/>
    </source>
</evidence>
<dbReference type="Proteomes" id="UP000661112">
    <property type="component" value="Unassembled WGS sequence"/>
</dbReference>
<sequence length="346" mass="39828">MKRIKIYPARFKQFGEVRDSIFYLVTNSHLLKIFELDISTDYRQVKTIVYDSKDNFLNILKTQITEPAHILVIAPDCLFESVPPNILGAKRKLLILACHSAPTSLESIEYFLRYGEQTDPIEQEKMAEQFFHHCESTDSLKFIDTEYKTIAEFHHLNEHYGWHEQLGMLGWGEQQIFPSGEIACFLVPLKGINQLPDIKFDLNGEITLRGYPVVHSGHPSFLREDQERIYQNLSAFRNYPIIAKLKNGIIIDIRATHPSTQPAVKILESMFMVDSRFRQIFEIGFAINNQIQIFPQNNAMNEVYGGKKGCIHFGLGMLPYTQYHIDLICPNIKVLGKNDEIIFGGN</sequence>
<keyword evidence="2" id="KW-1185">Reference proteome</keyword>
<dbReference type="RefSeq" id="WP_190472662.1">
    <property type="nucleotide sequence ID" value="NZ_JACJSG010000016.1"/>
</dbReference>
<evidence type="ECO:0000313" key="1">
    <source>
        <dbReference type="EMBL" id="MBD2501577.1"/>
    </source>
</evidence>
<proteinExistence type="predicted"/>